<proteinExistence type="predicted"/>
<protein>
    <submittedName>
        <fullName evidence="6">DNA-binding response regulator</fullName>
    </submittedName>
</protein>
<dbReference type="CDD" id="cd06170">
    <property type="entry name" value="LuxR_C_like"/>
    <property type="match status" value="1"/>
</dbReference>
<comment type="caution">
    <text evidence="6">The sequence shown here is derived from an EMBL/GenBank/DDBJ whole genome shotgun (WGS) entry which is preliminary data.</text>
</comment>
<dbReference type="CDD" id="cd17535">
    <property type="entry name" value="REC_NarL-like"/>
    <property type="match status" value="1"/>
</dbReference>
<dbReference type="InterPro" id="IPR001789">
    <property type="entry name" value="Sig_transdc_resp-reg_receiver"/>
</dbReference>
<dbReference type="InterPro" id="IPR000792">
    <property type="entry name" value="Tscrpt_reg_LuxR_C"/>
</dbReference>
<evidence type="ECO:0000256" key="3">
    <source>
        <dbReference type="PROSITE-ProRule" id="PRU00169"/>
    </source>
</evidence>
<feature type="domain" description="Response regulatory" evidence="5">
    <location>
        <begin position="1"/>
        <end position="108"/>
    </location>
</feature>
<accession>A0A829YIA7</accession>
<dbReference type="GO" id="GO:0000160">
    <property type="term" value="P:phosphorelay signal transduction system"/>
    <property type="evidence" value="ECO:0007669"/>
    <property type="project" value="InterPro"/>
</dbReference>
<sequence length="193" mass="21014">MMRDGIASTLRAQPDMELAGEAGDGHEAIEQFNRLRPDVVLLDLNMPEMNGLDALKVIRERFADARIVVLTTYNGDVLANRALKAGALGYLLKSSLRTDMVGAIRAAHQGKRYVPADVAVAIAKHLGTEDLSPREVEILRHIAAGLSNKEIANELGVSDETVKTHLKSVFSKLHVSDRSHAIATALERGIFQL</sequence>
<dbReference type="Proteomes" id="UP000445000">
    <property type="component" value="Unassembled WGS sequence"/>
</dbReference>
<keyword evidence="1 3" id="KW-0597">Phosphoprotein</keyword>
<dbReference type="Pfam" id="PF00072">
    <property type="entry name" value="Response_reg"/>
    <property type="match status" value="1"/>
</dbReference>
<dbReference type="GO" id="GO:0003677">
    <property type="term" value="F:DNA binding"/>
    <property type="evidence" value="ECO:0007669"/>
    <property type="project" value="UniProtKB-KW"/>
</dbReference>
<dbReference type="SMART" id="SM00448">
    <property type="entry name" value="REC"/>
    <property type="match status" value="1"/>
</dbReference>
<dbReference type="InterPro" id="IPR058245">
    <property type="entry name" value="NreC/VraR/RcsB-like_REC"/>
</dbReference>
<dbReference type="Gene3D" id="3.40.50.2300">
    <property type="match status" value="1"/>
</dbReference>
<dbReference type="SUPFAM" id="SSF46894">
    <property type="entry name" value="C-terminal effector domain of the bipartite response regulators"/>
    <property type="match status" value="1"/>
</dbReference>
<evidence type="ECO:0000259" key="4">
    <source>
        <dbReference type="PROSITE" id="PS50043"/>
    </source>
</evidence>
<dbReference type="PROSITE" id="PS50110">
    <property type="entry name" value="RESPONSE_REGULATORY"/>
    <property type="match status" value="1"/>
</dbReference>
<dbReference type="PROSITE" id="PS00622">
    <property type="entry name" value="HTH_LUXR_1"/>
    <property type="match status" value="1"/>
</dbReference>
<dbReference type="InterPro" id="IPR039420">
    <property type="entry name" value="WalR-like"/>
</dbReference>
<evidence type="ECO:0000313" key="6">
    <source>
        <dbReference type="EMBL" id="GFE82909.1"/>
    </source>
</evidence>
<evidence type="ECO:0000313" key="7">
    <source>
        <dbReference type="Proteomes" id="UP000445000"/>
    </source>
</evidence>
<dbReference type="PANTHER" id="PTHR43214:SF43">
    <property type="entry name" value="TWO-COMPONENT RESPONSE REGULATOR"/>
    <property type="match status" value="1"/>
</dbReference>
<reference evidence="7" key="1">
    <citation type="submission" date="2020-01" db="EMBL/GenBank/DDBJ databases">
        <title>'Steroidobacter agaridevorans' sp. nov., agar-degrading bacteria isolated from rhizosphere soils.</title>
        <authorList>
            <person name="Ikenaga M."/>
            <person name="Kataoka M."/>
            <person name="Murouchi A."/>
            <person name="Katsuragi S."/>
            <person name="Sakai M."/>
        </authorList>
    </citation>
    <scope>NUCLEOTIDE SEQUENCE [LARGE SCALE GENOMIC DNA]</scope>
    <source>
        <strain evidence="7">YU21-B</strain>
    </source>
</reference>
<dbReference type="InterPro" id="IPR016032">
    <property type="entry name" value="Sig_transdc_resp-reg_C-effctor"/>
</dbReference>
<dbReference type="PANTHER" id="PTHR43214">
    <property type="entry name" value="TWO-COMPONENT RESPONSE REGULATOR"/>
    <property type="match status" value="1"/>
</dbReference>
<dbReference type="AlphaFoldDB" id="A0A829YIA7"/>
<keyword evidence="2 6" id="KW-0238">DNA-binding</keyword>
<feature type="domain" description="HTH luxR-type" evidence="4">
    <location>
        <begin position="124"/>
        <end position="189"/>
    </location>
</feature>
<evidence type="ECO:0000256" key="2">
    <source>
        <dbReference type="ARBA" id="ARBA00023125"/>
    </source>
</evidence>
<dbReference type="SMART" id="SM00421">
    <property type="entry name" value="HTH_LUXR"/>
    <property type="match status" value="1"/>
</dbReference>
<evidence type="ECO:0000256" key="1">
    <source>
        <dbReference type="ARBA" id="ARBA00022553"/>
    </source>
</evidence>
<organism evidence="6 7">
    <name type="scientific">Steroidobacter agaridevorans</name>
    <dbReference type="NCBI Taxonomy" id="2695856"/>
    <lineage>
        <taxon>Bacteria</taxon>
        <taxon>Pseudomonadati</taxon>
        <taxon>Pseudomonadota</taxon>
        <taxon>Gammaproteobacteria</taxon>
        <taxon>Steroidobacterales</taxon>
        <taxon>Steroidobacteraceae</taxon>
        <taxon>Steroidobacter</taxon>
    </lineage>
</organism>
<dbReference type="Pfam" id="PF00196">
    <property type="entry name" value="GerE"/>
    <property type="match status" value="1"/>
</dbReference>
<gene>
    <name evidence="6" type="ORF">GCM10011487_49090</name>
</gene>
<dbReference type="PRINTS" id="PR00038">
    <property type="entry name" value="HTHLUXR"/>
</dbReference>
<evidence type="ECO:0000259" key="5">
    <source>
        <dbReference type="PROSITE" id="PS50110"/>
    </source>
</evidence>
<dbReference type="PROSITE" id="PS50043">
    <property type="entry name" value="HTH_LUXR_2"/>
    <property type="match status" value="1"/>
</dbReference>
<name>A0A829YIA7_9GAMM</name>
<feature type="modified residue" description="4-aspartylphosphate" evidence="3">
    <location>
        <position position="43"/>
    </location>
</feature>
<dbReference type="EMBL" id="BLJN01000005">
    <property type="protein sequence ID" value="GFE82909.1"/>
    <property type="molecule type" value="Genomic_DNA"/>
</dbReference>
<dbReference type="SUPFAM" id="SSF52172">
    <property type="entry name" value="CheY-like"/>
    <property type="match status" value="1"/>
</dbReference>
<keyword evidence="7" id="KW-1185">Reference proteome</keyword>
<dbReference type="GO" id="GO:0006355">
    <property type="term" value="P:regulation of DNA-templated transcription"/>
    <property type="evidence" value="ECO:0007669"/>
    <property type="project" value="InterPro"/>
</dbReference>
<dbReference type="InterPro" id="IPR011006">
    <property type="entry name" value="CheY-like_superfamily"/>
</dbReference>